<reference evidence="1" key="2">
    <citation type="submission" date="2023-05" db="EMBL/GenBank/DDBJ databases">
        <authorList>
            <person name="Fouks B."/>
        </authorList>
    </citation>
    <scope>NUCLEOTIDE SEQUENCE</scope>
    <source>
        <strain evidence="1">Stay&amp;Tobe</strain>
        <tissue evidence="1">Testes</tissue>
    </source>
</reference>
<name>A0AAD7ZQR1_DIPPU</name>
<proteinExistence type="predicted"/>
<reference evidence="1" key="1">
    <citation type="journal article" date="2023" name="IScience">
        <title>Live-bearing cockroach genome reveals convergent evolutionary mechanisms linked to viviparity in insects and beyond.</title>
        <authorList>
            <person name="Fouks B."/>
            <person name="Harrison M.C."/>
            <person name="Mikhailova A.A."/>
            <person name="Marchal E."/>
            <person name="English S."/>
            <person name="Carruthers M."/>
            <person name="Jennings E.C."/>
            <person name="Chiamaka E.L."/>
            <person name="Frigard R.A."/>
            <person name="Pippel M."/>
            <person name="Attardo G.M."/>
            <person name="Benoit J.B."/>
            <person name="Bornberg-Bauer E."/>
            <person name="Tobe S.S."/>
        </authorList>
    </citation>
    <scope>NUCLEOTIDE SEQUENCE</scope>
    <source>
        <strain evidence="1">Stay&amp;Tobe</strain>
    </source>
</reference>
<accession>A0AAD7ZQR1</accession>
<evidence type="ECO:0000313" key="1">
    <source>
        <dbReference type="EMBL" id="KAJ9584973.1"/>
    </source>
</evidence>
<sequence length="69" mass="7920">CTSKREDIKNRKKLNFAPFPIFYESCQFLFKSGEEESCVTLVCLLVTHYCHVSFNVGSNHNHSGLSQSY</sequence>
<comment type="caution">
    <text evidence="1">The sequence shown here is derived from an EMBL/GenBank/DDBJ whole genome shotgun (WGS) entry which is preliminary data.</text>
</comment>
<dbReference type="Proteomes" id="UP001233999">
    <property type="component" value="Unassembled WGS sequence"/>
</dbReference>
<keyword evidence="2" id="KW-1185">Reference proteome</keyword>
<feature type="non-terminal residue" evidence="1">
    <location>
        <position position="69"/>
    </location>
</feature>
<evidence type="ECO:0000313" key="2">
    <source>
        <dbReference type="Proteomes" id="UP001233999"/>
    </source>
</evidence>
<dbReference type="EMBL" id="JASPKZ010007327">
    <property type="protein sequence ID" value="KAJ9584973.1"/>
    <property type="molecule type" value="Genomic_DNA"/>
</dbReference>
<dbReference type="AlphaFoldDB" id="A0AAD7ZQR1"/>
<organism evidence="1 2">
    <name type="scientific">Diploptera punctata</name>
    <name type="common">Pacific beetle cockroach</name>
    <dbReference type="NCBI Taxonomy" id="6984"/>
    <lineage>
        <taxon>Eukaryota</taxon>
        <taxon>Metazoa</taxon>
        <taxon>Ecdysozoa</taxon>
        <taxon>Arthropoda</taxon>
        <taxon>Hexapoda</taxon>
        <taxon>Insecta</taxon>
        <taxon>Pterygota</taxon>
        <taxon>Neoptera</taxon>
        <taxon>Polyneoptera</taxon>
        <taxon>Dictyoptera</taxon>
        <taxon>Blattodea</taxon>
        <taxon>Blaberoidea</taxon>
        <taxon>Blaberidae</taxon>
        <taxon>Diplopterinae</taxon>
        <taxon>Diploptera</taxon>
    </lineage>
</organism>
<protein>
    <submittedName>
        <fullName evidence="1">Uncharacterized protein</fullName>
    </submittedName>
</protein>
<feature type="non-terminal residue" evidence="1">
    <location>
        <position position="1"/>
    </location>
</feature>
<gene>
    <name evidence="1" type="ORF">L9F63_020678</name>
</gene>